<evidence type="ECO:0000256" key="5">
    <source>
        <dbReference type="ARBA" id="ARBA00023172"/>
    </source>
</evidence>
<dbReference type="Proteomes" id="UP000247540">
    <property type="component" value="Unassembled WGS sequence"/>
</dbReference>
<dbReference type="AlphaFoldDB" id="A0A318SNB7"/>
<comment type="similarity">
    <text evidence="2">Belongs to the RdgC family.</text>
</comment>
<organism evidence="7 8">
    <name type="scientific">Xylophilus ampelinus</name>
    <dbReference type="NCBI Taxonomy" id="54067"/>
    <lineage>
        <taxon>Bacteria</taxon>
        <taxon>Pseudomonadati</taxon>
        <taxon>Pseudomonadota</taxon>
        <taxon>Betaproteobacteria</taxon>
        <taxon>Burkholderiales</taxon>
        <taxon>Xylophilus</taxon>
    </lineage>
</organism>
<comment type="subcellular location">
    <subcellularLocation>
        <location evidence="1">Cytoplasm</location>
        <location evidence="1">Nucleoid</location>
    </subcellularLocation>
</comment>
<evidence type="ECO:0000256" key="2">
    <source>
        <dbReference type="ARBA" id="ARBA00008657"/>
    </source>
</evidence>
<dbReference type="NCBIfam" id="NF001464">
    <property type="entry name" value="PRK00321.1-5"/>
    <property type="match status" value="1"/>
</dbReference>
<evidence type="ECO:0000313" key="7">
    <source>
        <dbReference type="EMBL" id="PYE78410.1"/>
    </source>
</evidence>
<dbReference type="RefSeq" id="WP_110465211.1">
    <property type="nucleotide sequence ID" value="NZ_JAMOFZ010000007.1"/>
</dbReference>
<accession>A0A318SNB7</accession>
<dbReference type="NCBIfam" id="NF001463">
    <property type="entry name" value="PRK00321.1-4"/>
    <property type="match status" value="1"/>
</dbReference>
<comment type="caution">
    <text evidence="7">The sequence shown here is derived from an EMBL/GenBank/DDBJ whole genome shotgun (WGS) entry which is preliminary data.</text>
</comment>
<dbReference type="EMBL" id="QJTC01000007">
    <property type="protein sequence ID" value="PYE78410.1"/>
    <property type="molecule type" value="Genomic_DNA"/>
</dbReference>
<evidence type="ECO:0000256" key="1">
    <source>
        <dbReference type="ARBA" id="ARBA00004453"/>
    </source>
</evidence>
<name>A0A318SNB7_9BURK</name>
<dbReference type="GO" id="GO:0006310">
    <property type="term" value="P:DNA recombination"/>
    <property type="evidence" value="ECO:0007669"/>
    <property type="project" value="UniProtKB-KW"/>
</dbReference>
<dbReference type="Pfam" id="PF04381">
    <property type="entry name" value="RdgC"/>
    <property type="match status" value="1"/>
</dbReference>
<dbReference type="PANTHER" id="PTHR38103">
    <property type="entry name" value="RECOMBINATION-ASSOCIATED PROTEIN RDGC"/>
    <property type="match status" value="1"/>
</dbReference>
<dbReference type="GO" id="GO:0003690">
    <property type="term" value="F:double-stranded DNA binding"/>
    <property type="evidence" value="ECO:0007669"/>
    <property type="project" value="TreeGrafter"/>
</dbReference>
<proteinExistence type="inferred from homology"/>
<dbReference type="GO" id="GO:0043590">
    <property type="term" value="C:bacterial nucleoid"/>
    <property type="evidence" value="ECO:0007669"/>
    <property type="project" value="TreeGrafter"/>
</dbReference>
<dbReference type="PANTHER" id="PTHR38103:SF1">
    <property type="entry name" value="RECOMBINATION-ASSOCIATED PROTEIN RDGC"/>
    <property type="match status" value="1"/>
</dbReference>
<feature type="region of interest" description="Disordered" evidence="6">
    <location>
        <begin position="299"/>
        <end position="322"/>
    </location>
</feature>
<evidence type="ECO:0000256" key="6">
    <source>
        <dbReference type="SAM" id="MobiDB-lite"/>
    </source>
</evidence>
<keyword evidence="8" id="KW-1185">Reference proteome</keyword>
<evidence type="ECO:0000256" key="3">
    <source>
        <dbReference type="ARBA" id="ARBA00022296"/>
    </source>
</evidence>
<feature type="compositionally biased region" description="Low complexity" evidence="6">
    <location>
        <begin position="307"/>
        <end position="316"/>
    </location>
</feature>
<keyword evidence="5" id="KW-0233">DNA recombination</keyword>
<evidence type="ECO:0000313" key="8">
    <source>
        <dbReference type="Proteomes" id="UP000247540"/>
    </source>
</evidence>
<dbReference type="OrthoDB" id="5290530at2"/>
<evidence type="ECO:0000256" key="4">
    <source>
        <dbReference type="ARBA" id="ARBA00022490"/>
    </source>
</evidence>
<feature type="region of interest" description="Disordered" evidence="6">
    <location>
        <begin position="83"/>
        <end position="102"/>
    </location>
</feature>
<gene>
    <name evidence="7" type="ORF">DFQ15_10760</name>
</gene>
<dbReference type="GO" id="GO:0000018">
    <property type="term" value="P:regulation of DNA recombination"/>
    <property type="evidence" value="ECO:0007669"/>
    <property type="project" value="TreeGrafter"/>
</dbReference>
<dbReference type="InterPro" id="IPR007476">
    <property type="entry name" value="RdgC"/>
</dbReference>
<reference evidence="7 8" key="1">
    <citation type="submission" date="2018-06" db="EMBL/GenBank/DDBJ databases">
        <title>Genomic Encyclopedia of Type Strains, Phase III (KMG-III): the genomes of soil and plant-associated and newly described type strains.</title>
        <authorList>
            <person name="Whitman W."/>
        </authorList>
    </citation>
    <scope>NUCLEOTIDE SEQUENCE [LARGE SCALE GENOMIC DNA]</scope>
    <source>
        <strain evidence="7 8">CECT 7646</strain>
    </source>
</reference>
<keyword evidence="4" id="KW-0963">Cytoplasm</keyword>
<sequence length="322" mass="34920">MFKNVIVYRISPGWAGTLEQLEENLGRTRFAPCTATQERSAGWLEPRGDADGPLAESVGGQWILKFMVEAKAVPSSVVKREVQKRAEEIEKSTGRRPGRKETKELKEDALLALLPMAFTKQGATTVWMDTEERWLVVGTGSQGRADEVVTALVEAAPGLSVALVDTNVTAVAAMSEWLVSQEPPAGFSIDRECELKASDESKAVVRYARHPLDIDEIRLHIEQGKLPTKLALTWDERVSFVLTEGLQIKKIAFLDGVFDGTSQEKEDGFDADAAISTGELQKLIPDLILALGGEVPAGAMPTPPADARPAAGRPLAVEGEDF</sequence>
<protein>
    <recommendedName>
        <fullName evidence="3">Recombination-associated protein RdgC</fullName>
    </recommendedName>
</protein>